<feature type="domain" description="Pyrrolo-quinoline quinone repeat" evidence="3">
    <location>
        <begin position="248"/>
        <end position="359"/>
    </location>
</feature>
<dbReference type="SUPFAM" id="SSF50998">
    <property type="entry name" value="Quinoprotein alcohol dehydrogenase-like"/>
    <property type="match status" value="1"/>
</dbReference>
<evidence type="ECO:0000256" key="1">
    <source>
        <dbReference type="SAM" id="MobiDB-lite"/>
    </source>
</evidence>
<dbReference type="InterPro" id="IPR015943">
    <property type="entry name" value="WD40/YVTN_repeat-like_dom_sf"/>
</dbReference>
<organism evidence="4 5">
    <name type="scientific">Brevibacterium salitolerans</name>
    <dbReference type="NCBI Taxonomy" id="1403566"/>
    <lineage>
        <taxon>Bacteria</taxon>
        <taxon>Bacillati</taxon>
        <taxon>Actinomycetota</taxon>
        <taxon>Actinomycetes</taxon>
        <taxon>Micrococcales</taxon>
        <taxon>Brevibacteriaceae</taxon>
        <taxon>Brevibacterium</taxon>
    </lineage>
</organism>
<accession>A0ABP5IQS2</accession>
<gene>
    <name evidence="4" type="ORF">GCM10009823_26590</name>
</gene>
<dbReference type="EMBL" id="BAAAPZ010000017">
    <property type="protein sequence ID" value="GAA2102957.1"/>
    <property type="molecule type" value="Genomic_DNA"/>
</dbReference>
<keyword evidence="2" id="KW-0812">Transmembrane</keyword>
<dbReference type="Pfam" id="PF13360">
    <property type="entry name" value="PQQ_2"/>
    <property type="match status" value="1"/>
</dbReference>
<reference evidence="5" key="1">
    <citation type="journal article" date="2019" name="Int. J. Syst. Evol. Microbiol.">
        <title>The Global Catalogue of Microorganisms (GCM) 10K type strain sequencing project: providing services to taxonomists for standard genome sequencing and annotation.</title>
        <authorList>
            <consortium name="The Broad Institute Genomics Platform"/>
            <consortium name="The Broad Institute Genome Sequencing Center for Infectious Disease"/>
            <person name="Wu L."/>
            <person name="Ma J."/>
        </authorList>
    </citation>
    <scope>NUCLEOTIDE SEQUENCE [LARGE SCALE GENOMIC DNA]</scope>
    <source>
        <strain evidence="5">JCM 15900</strain>
    </source>
</reference>
<sequence length="702" mass="71970">MNETPPRSGPLRPLLMGIGAGLAAVLVAVGGIFAFGKLFGGPDYGAAPGQLTASDVSGLGDGARIAPLGTLGEASTAFARFLTPSRSVIYALDERGAPRWAAPVPHADAPAEPTALFPDEDAPEQGLPELHGTPVSCAADGAALVCGDVRIDRETGEITPGEGDADETGAEGAGTDGSRPDEEAADPATAAVPLELEEDGTLLGPAGQPYPGVSLDQEGPVRMVGPVEDVQESEDAGRTGTGPWAVSDGTVLAVVSPEEVLWQRGLDAASAAVTGLGSLTAQPGWALEDDVLVLGAADAVRGLDAATGEVLWTLEVPGLTSFTVSGGQLRTVADGVFTVFGFDASTGEEQARAQPPEPGQEGGGAVLGPGREAFENATFELPPTCAAFGLHYSTEYLGEEDDGTFTGQGEFRDGTAQGSGADSYGSVVIDEVRPTRLGESPATAVSFSCFGGGAYAYPSVGIYDAGLTLLDSVEVWGDPAEGQRQDLQASAMEPAMADLGAMGPVLTFNLRGLDLYGDDSCHACGKSGSADLAYRWDGERMVHADTVFHTPSGDVRMPSQESVQAFVDAVGAGDDEAASAHATQRVMDSLEEVLGDGTAADPPTVRSVHFEGNTVGACEPVSSNATPAGMGESAFSLDEYRFHSGETLSGQPTAWEEEVRAGDVVCGVSMPDGPADEYHLYLLMRGQADGGFEVYEAGRMFG</sequence>
<dbReference type="InterPro" id="IPR011047">
    <property type="entry name" value="Quinoprotein_ADH-like_sf"/>
</dbReference>
<feature type="region of interest" description="Disordered" evidence="1">
    <location>
        <begin position="111"/>
        <end position="134"/>
    </location>
</feature>
<name>A0ABP5IQS2_9MICO</name>
<evidence type="ECO:0000259" key="3">
    <source>
        <dbReference type="Pfam" id="PF13360"/>
    </source>
</evidence>
<dbReference type="Proteomes" id="UP001500984">
    <property type="component" value="Unassembled WGS sequence"/>
</dbReference>
<proteinExistence type="predicted"/>
<feature type="transmembrane region" description="Helical" evidence="2">
    <location>
        <begin position="14"/>
        <end position="35"/>
    </location>
</feature>
<keyword evidence="2" id="KW-0472">Membrane</keyword>
<dbReference type="RefSeq" id="WP_344337743.1">
    <property type="nucleotide sequence ID" value="NZ_BAAAPZ010000017.1"/>
</dbReference>
<protein>
    <recommendedName>
        <fullName evidence="3">Pyrrolo-quinoline quinone repeat domain-containing protein</fullName>
    </recommendedName>
</protein>
<evidence type="ECO:0000313" key="5">
    <source>
        <dbReference type="Proteomes" id="UP001500984"/>
    </source>
</evidence>
<keyword evidence="2" id="KW-1133">Transmembrane helix</keyword>
<feature type="region of interest" description="Disordered" evidence="1">
    <location>
        <begin position="154"/>
        <end position="187"/>
    </location>
</feature>
<keyword evidence="5" id="KW-1185">Reference proteome</keyword>
<dbReference type="InterPro" id="IPR002372">
    <property type="entry name" value="PQQ_rpt_dom"/>
</dbReference>
<evidence type="ECO:0000256" key="2">
    <source>
        <dbReference type="SAM" id="Phobius"/>
    </source>
</evidence>
<dbReference type="Gene3D" id="2.130.10.10">
    <property type="entry name" value="YVTN repeat-like/Quinoprotein amine dehydrogenase"/>
    <property type="match status" value="1"/>
</dbReference>
<comment type="caution">
    <text evidence="4">The sequence shown here is derived from an EMBL/GenBank/DDBJ whole genome shotgun (WGS) entry which is preliminary data.</text>
</comment>
<evidence type="ECO:0000313" key="4">
    <source>
        <dbReference type="EMBL" id="GAA2102957.1"/>
    </source>
</evidence>
<feature type="region of interest" description="Disordered" evidence="1">
    <location>
        <begin position="347"/>
        <end position="369"/>
    </location>
</feature>